<keyword evidence="4 7" id="KW-1133">Transmembrane helix</keyword>
<dbReference type="GO" id="GO:0016020">
    <property type="term" value="C:membrane"/>
    <property type="evidence" value="ECO:0007669"/>
    <property type="project" value="UniProtKB-SubCell"/>
</dbReference>
<gene>
    <name evidence="9" type="ORF">F53441_10525</name>
</gene>
<keyword evidence="10" id="KW-1185">Reference proteome</keyword>
<evidence type="ECO:0000313" key="10">
    <source>
        <dbReference type="Proteomes" id="UP000605986"/>
    </source>
</evidence>
<keyword evidence="5 7" id="KW-0472">Membrane</keyword>
<comment type="subcellular location">
    <subcellularLocation>
        <location evidence="1">Membrane</location>
        <topology evidence="1">Multi-pass membrane protein</topology>
    </subcellularLocation>
</comment>
<name>A0A8H4K9D2_9HYPO</name>
<evidence type="ECO:0000256" key="2">
    <source>
        <dbReference type="ARBA" id="ARBA00022448"/>
    </source>
</evidence>
<dbReference type="InterPro" id="IPR020846">
    <property type="entry name" value="MFS_dom"/>
</dbReference>
<comment type="caution">
    <text evidence="9">The sequence shown here is derived from an EMBL/GenBank/DDBJ whole genome shotgun (WGS) entry which is preliminary data.</text>
</comment>
<feature type="transmembrane region" description="Helical" evidence="7">
    <location>
        <begin position="386"/>
        <end position="406"/>
    </location>
</feature>
<dbReference type="Pfam" id="PF07690">
    <property type="entry name" value="MFS_1"/>
    <property type="match status" value="1"/>
</dbReference>
<dbReference type="SUPFAM" id="SSF103473">
    <property type="entry name" value="MFS general substrate transporter"/>
    <property type="match status" value="1"/>
</dbReference>
<feature type="transmembrane region" description="Helical" evidence="7">
    <location>
        <begin position="412"/>
        <end position="435"/>
    </location>
</feature>
<evidence type="ECO:0000256" key="7">
    <source>
        <dbReference type="SAM" id="Phobius"/>
    </source>
</evidence>
<dbReference type="EMBL" id="JAADJG010000499">
    <property type="protein sequence ID" value="KAF4445776.1"/>
    <property type="molecule type" value="Genomic_DNA"/>
</dbReference>
<keyword evidence="3 7" id="KW-0812">Transmembrane</keyword>
<feature type="transmembrane region" description="Helical" evidence="7">
    <location>
        <begin position="447"/>
        <end position="469"/>
    </location>
</feature>
<dbReference type="OrthoDB" id="2250022at2759"/>
<evidence type="ECO:0000313" key="9">
    <source>
        <dbReference type="EMBL" id="KAF4445776.1"/>
    </source>
</evidence>
<feature type="domain" description="Major facilitator superfamily (MFS) profile" evidence="8">
    <location>
        <begin position="321"/>
        <end position="748"/>
    </location>
</feature>
<feature type="transmembrane region" description="Helical" evidence="7">
    <location>
        <begin position="355"/>
        <end position="374"/>
    </location>
</feature>
<dbReference type="PROSITE" id="PS50850">
    <property type="entry name" value="MFS"/>
    <property type="match status" value="1"/>
</dbReference>
<sequence>MSPNEDGPLLFQCRISQPFSNLVASQTQWSVAILTGISVQMDKFPAVAALARGLGEKFPGQRYLAGLWESYTHKGLLWVYPGWMEFEKYQALVSKDCTAPSWSRARQSLQAIWIPSERHALSSELNVRGSDVDTDTFNPYRRSFKARLSLAARMFKPPAKRNGKLRIRFSRNYYKYMDGPAFNYILRSEKKEYMAQLRFDWDSYAYYHDNRYMRGPTSEISLVLTPSLIPEELDTVLRSGNLSVQLTMATLNASGDEPKRDDAARNDHIERALDRVETETGQADDAIFSKFPKMDKVDEFGAHAKTDPREIALVKKLDKYILPMLWFMYLFNYLDRNALVNARLNTLEEDLGLKGTQYNTCVSILFVGYIAGQVPSNMLINRVKPSWYMAGFCLAWSIVSLLTFLAKDYGSMVALRFILGVTEAPFYPGALYILSMFYTRKELAVRLAIFYTGNMMASSFAGLIAAGVFAGLDKTHGLAGWQWLFIIQGALSILTAILAFIFLPDHPLTTRWLSEEQRQLAYNRIYTDTTDVREKTSVWIGLKESASDWRTWALCLMYNLHLSSVGFQNFLPTVMRTLTDSDTIALVLTCPPYLLAAMVGIGMAWTSGRWNERTYHITICKCIVIVGFIIAVATLNLGARMFSIYMFVGFSFGINNIILAWISATVGQTGEKKAVSLAICNTFGNLAHVYTAYLWPSSHEPRYTLAWVTSIAFSVGVIIIAWGLKFHLKHLNKKTRRDHPEVTNFYVY</sequence>
<feature type="transmembrane region" description="Helical" evidence="7">
    <location>
        <begin position="618"/>
        <end position="638"/>
    </location>
</feature>
<evidence type="ECO:0000259" key="8">
    <source>
        <dbReference type="PROSITE" id="PS50850"/>
    </source>
</evidence>
<organism evidence="9 10">
    <name type="scientific">Fusarium austroafricanum</name>
    <dbReference type="NCBI Taxonomy" id="2364996"/>
    <lineage>
        <taxon>Eukaryota</taxon>
        <taxon>Fungi</taxon>
        <taxon>Dikarya</taxon>
        <taxon>Ascomycota</taxon>
        <taxon>Pezizomycotina</taxon>
        <taxon>Sordariomycetes</taxon>
        <taxon>Hypocreomycetidae</taxon>
        <taxon>Hypocreales</taxon>
        <taxon>Nectriaceae</taxon>
        <taxon>Fusarium</taxon>
        <taxon>Fusarium concolor species complex</taxon>
    </lineage>
</organism>
<evidence type="ECO:0000256" key="4">
    <source>
        <dbReference type="ARBA" id="ARBA00022989"/>
    </source>
</evidence>
<evidence type="ECO:0000256" key="1">
    <source>
        <dbReference type="ARBA" id="ARBA00004141"/>
    </source>
</evidence>
<dbReference type="PANTHER" id="PTHR43791:SF62">
    <property type="entry name" value="MAJOR FACILITATOR SUPERFAMILY (MFS) PROFILE DOMAIN-CONTAINING PROTEIN"/>
    <property type="match status" value="1"/>
</dbReference>
<feature type="transmembrane region" description="Helical" evidence="7">
    <location>
        <begin position="705"/>
        <end position="724"/>
    </location>
</feature>
<dbReference type="Proteomes" id="UP000605986">
    <property type="component" value="Unassembled WGS sequence"/>
</dbReference>
<keyword evidence="6" id="KW-0325">Glycoprotein</keyword>
<protein>
    <recommendedName>
        <fullName evidence="8">Major facilitator superfamily (MFS) profile domain-containing protein</fullName>
    </recommendedName>
</protein>
<dbReference type="InterPro" id="IPR011701">
    <property type="entry name" value="MFS"/>
</dbReference>
<dbReference type="FunFam" id="1.20.1250.20:FF:000013">
    <property type="entry name" value="MFS general substrate transporter"/>
    <property type="match status" value="1"/>
</dbReference>
<feature type="transmembrane region" description="Helical" evidence="7">
    <location>
        <begin position="644"/>
        <end position="662"/>
    </location>
</feature>
<evidence type="ECO:0000256" key="3">
    <source>
        <dbReference type="ARBA" id="ARBA00022692"/>
    </source>
</evidence>
<dbReference type="InterPro" id="IPR036259">
    <property type="entry name" value="MFS_trans_sf"/>
</dbReference>
<dbReference type="PANTHER" id="PTHR43791">
    <property type="entry name" value="PERMEASE-RELATED"/>
    <property type="match status" value="1"/>
</dbReference>
<evidence type="ECO:0000256" key="6">
    <source>
        <dbReference type="ARBA" id="ARBA00023180"/>
    </source>
</evidence>
<feature type="transmembrane region" description="Helical" evidence="7">
    <location>
        <begin position="481"/>
        <end position="503"/>
    </location>
</feature>
<dbReference type="GO" id="GO:0022857">
    <property type="term" value="F:transmembrane transporter activity"/>
    <property type="evidence" value="ECO:0007669"/>
    <property type="project" value="InterPro"/>
</dbReference>
<evidence type="ECO:0000256" key="5">
    <source>
        <dbReference type="ARBA" id="ARBA00023136"/>
    </source>
</evidence>
<keyword evidence="2" id="KW-0813">Transport</keyword>
<dbReference type="Gene3D" id="1.20.1250.20">
    <property type="entry name" value="MFS general substrate transporter like domains"/>
    <property type="match status" value="2"/>
</dbReference>
<reference evidence="9" key="1">
    <citation type="submission" date="2020-01" db="EMBL/GenBank/DDBJ databases">
        <title>Identification and distribution of gene clusters putatively required for synthesis of sphingolipid metabolism inhibitors in phylogenetically diverse species of the filamentous fungus Fusarium.</title>
        <authorList>
            <person name="Kim H.-S."/>
            <person name="Busman M."/>
            <person name="Brown D.W."/>
            <person name="Divon H."/>
            <person name="Uhlig S."/>
            <person name="Proctor R.H."/>
        </authorList>
    </citation>
    <scope>NUCLEOTIDE SEQUENCE</scope>
    <source>
        <strain evidence="9">NRRL 53441</strain>
    </source>
</reference>
<proteinExistence type="predicted"/>
<feature type="transmembrane region" description="Helical" evidence="7">
    <location>
        <begin position="583"/>
        <end position="606"/>
    </location>
</feature>
<dbReference type="FunFam" id="1.20.1250.20:FF:000057">
    <property type="entry name" value="MFS general substrate transporter"/>
    <property type="match status" value="1"/>
</dbReference>
<accession>A0A8H4K9D2</accession>
<dbReference type="AlphaFoldDB" id="A0A8H4K9D2"/>